<feature type="non-terminal residue" evidence="1">
    <location>
        <position position="1"/>
    </location>
</feature>
<keyword evidence="2" id="KW-1185">Reference proteome</keyword>
<evidence type="ECO:0000313" key="1">
    <source>
        <dbReference type="EMBL" id="KAK3857196.1"/>
    </source>
</evidence>
<comment type="caution">
    <text evidence="1">The sequence shown here is derived from an EMBL/GenBank/DDBJ whole genome shotgun (WGS) entry which is preliminary data.</text>
</comment>
<protein>
    <submittedName>
        <fullName evidence="1">Uncharacterized protein</fullName>
    </submittedName>
</protein>
<evidence type="ECO:0000313" key="2">
    <source>
        <dbReference type="Proteomes" id="UP001286313"/>
    </source>
</evidence>
<reference evidence="1" key="1">
    <citation type="submission" date="2023-10" db="EMBL/GenBank/DDBJ databases">
        <title>Genome assemblies of two species of porcelain crab, Petrolisthes cinctipes and Petrolisthes manimaculis (Anomura: Porcellanidae).</title>
        <authorList>
            <person name="Angst P."/>
        </authorList>
    </citation>
    <scope>NUCLEOTIDE SEQUENCE</scope>
    <source>
        <strain evidence="1">PB745_01</strain>
        <tissue evidence="1">Gill</tissue>
    </source>
</reference>
<proteinExistence type="predicted"/>
<gene>
    <name evidence="1" type="ORF">Pcinc_036531</name>
</gene>
<dbReference type="Proteomes" id="UP001286313">
    <property type="component" value="Unassembled WGS sequence"/>
</dbReference>
<accession>A0AAE1BUB0</accession>
<name>A0AAE1BUB0_PETCI</name>
<dbReference type="AlphaFoldDB" id="A0AAE1BUB0"/>
<organism evidence="1 2">
    <name type="scientific">Petrolisthes cinctipes</name>
    <name type="common">Flat porcelain crab</name>
    <dbReference type="NCBI Taxonomy" id="88211"/>
    <lineage>
        <taxon>Eukaryota</taxon>
        <taxon>Metazoa</taxon>
        <taxon>Ecdysozoa</taxon>
        <taxon>Arthropoda</taxon>
        <taxon>Crustacea</taxon>
        <taxon>Multicrustacea</taxon>
        <taxon>Malacostraca</taxon>
        <taxon>Eumalacostraca</taxon>
        <taxon>Eucarida</taxon>
        <taxon>Decapoda</taxon>
        <taxon>Pleocyemata</taxon>
        <taxon>Anomura</taxon>
        <taxon>Galatheoidea</taxon>
        <taxon>Porcellanidae</taxon>
        <taxon>Petrolisthes</taxon>
    </lineage>
</organism>
<dbReference type="EMBL" id="JAWQEG010005669">
    <property type="protein sequence ID" value="KAK3857196.1"/>
    <property type="molecule type" value="Genomic_DNA"/>
</dbReference>
<sequence>LFCAVLSHPSLLSLVYYLHPSLDPPPCPLVPEYLPPFLIAFLSASRPLTIAQLAPCLCHPVPLNPCLAHWLAADSLLPFPACLLARSLAQLN</sequence>